<evidence type="ECO:0000256" key="3">
    <source>
        <dbReference type="ARBA" id="ARBA00022517"/>
    </source>
</evidence>
<dbReference type="EMBL" id="LDAU01000243">
    <property type="protein sequence ID" value="KRW98456.1"/>
    <property type="molecule type" value="Genomic_DNA"/>
</dbReference>
<dbReference type="FunFam" id="2.30.130.10:FF:000002">
    <property type="entry name" value="60S ribosome subunit biogenesis protein NIP7 homolog"/>
    <property type="match status" value="1"/>
</dbReference>
<dbReference type="Pfam" id="PF17833">
    <property type="entry name" value="pre-PUA_NIP7"/>
    <property type="match status" value="1"/>
</dbReference>
<dbReference type="CDD" id="cd21151">
    <property type="entry name" value="PUA_Nip7-like"/>
    <property type="match status" value="1"/>
</dbReference>
<dbReference type="SUPFAM" id="SSF88697">
    <property type="entry name" value="PUA domain-like"/>
    <property type="match status" value="1"/>
</dbReference>
<protein>
    <recommendedName>
        <fullName evidence="6">60S ribosome subunit biogenesis protein NIP7 homolog</fullName>
    </recommendedName>
</protein>
<dbReference type="CDD" id="cd21146">
    <property type="entry name" value="Nip7_N_euk"/>
    <property type="match status" value="1"/>
</dbReference>
<keyword evidence="4 6" id="KW-0694">RNA-binding</keyword>
<dbReference type="SMART" id="SM00359">
    <property type="entry name" value="PUA"/>
    <property type="match status" value="1"/>
</dbReference>
<dbReference type="FunCoup" id="A0A0V0Q867">
    <property type="interactions" value="192"/>
</dbReference>
<dbReference type="AlphaFoldDB" id="A0A0V0Q867"/>
<dbReference type="InterPro" id="IPR040598">
    <property type="entry name" value="NIP7_N"/>
</dbReference>
<evidence type="ECO:0000313" key="9">
    <source>
        <dbReference type="Proteomes" id="UP000054937"/>
    </source>
</evidence>
<comment type="similarity">
    <text evidence="2 6">Belongs to the NIP7 family.</text>
</comment>
<dbReference type="InterPro" id="IPR015947">
    <property type="entry name" value="PUA-like_sf"/>
</dbReference>
<name>A0A0V0Q867_PSEPJ</name>
<comment type="subunit">
    <text evidence="6">Interacts with pre-ribosome complex.</text>
</comment>
<dbReference type="Proteomes" id="UP000054937">
    <property type="component" value="Unassembled WGS sequence"/>
</dbReference>
<evidence type="ECO:0000256" key="2">
    <source>
        <dbReference type="ARBA" id="ARBA00009895"/>
    </source>
</evidence>
<keyword evidence="3 6" id="KW-0690">Ribosome biogenesis</keyword>
<dbReference type="InterPro" id="IPR055359">
    <property type="entry name" value="Nip7_N_euk"/>
</dbReference>
<organism evidence="8 9">
    <name type="scientific">Pseudocohnilembus persalinus</name>
    <name type="common">Ciliate</name>
    <dbReference type="NCBI Taxonomy" id="266149"/>
    <lineage>
        <taxon>Eukaryota</taxon>
        <taxon>Sar</taxon>
        <taxon>Alveolata</taxon>
        <taxon>Ciliophora</taxon>
        <taxon>Intramacronucleata</taxon>
        <taxon>Oligohymenophorea</taxon>
        <taxon>Scuticociliatia</taxon>
        <taxon>Philasterida</taxon>
        <taxon>Pseudocohnilembidae</taxon>
        <taxon>Pseudocohnilembus</taxon>
    </lineage>
</organism>
<dbReference type="FunFam" id="3.10.450.220:FF:000001">
    <property type="entry name" value="60S ribosome subunit biogenesis protein NIP7 homolog"/>
    <property type="match status" value="1"/>
</dbReference>
<feature type="domain" description="PUA" evidence="7">
    <location>
        <begin position="95"/>
        <end position="170"/>
    </location>
</feature>
<evidence type="ECO:0000256" key="5">
    <source>
        <dbReference type="ARBA" id="ARBA00023242"/>
    </source>
</evidence>
<dbReference type="Pfam" id="PF03657">
    <property type="entry name" value="UPF0113"/>
    <property type="match status" value="1"/>
</dbReference>
<dbReference type="Gene3D" id="2.30.130.10">
    <property type="entry name" value="PUA domain"/>
    <property type="match status" value="1"/>
</dbReference>
<keyword evidence="5 6" id="KW-0539">Nucleus</keyword>
<dbReference type="InterPro" id="IPR036974">
    <property type="entry name" value="PUA_sf"/>
</dbReference>
<dbReference type="InterPro" id="IPR016686">
    <property type="entry name" value="Ribosomal_synth_fac_NIP7"/>
</dbReference>
<comment type="function">
    <text evidence="6">Required for proper 27S pre-rRNA processing and 60S ribosome subunit assembly.</text>
</comment>
<dbReference type="PIRSF" id="PIRSF017190">
    <property type="entry name" value="Rbsml_synth_fac_NIP7"/>
    <property type="match status" value="1"/>
</dbReference>
<keyword evidence="9" id="KW-1185">Reference proteome</keyword>
<dbReference type="GO" id="GO:0005730">
    <property type="term" value="C:nucleolus"/>
    <property type="evidence" value="ECO:0007669"/>
    <property type="project" value="UniProtKB-SubCell"/>
</dbReference>
<dbReference type="SUPFAM" id="SSF88802">
    <property type="entry name" value="Pre-PUA domain"/>
    <property type="match status" value="1"/>
</dbReference>
<comment type="subcellular location">
    <subcellularLocation>
        <location evidence="1">Nucleus</location>
        <location evidence="1">Nucleolus</location>
    </subcellularLocation>
</comment>
<dbReference type="GO" id="GO:0042255">
    <property type="term" value="P:ribosome assembly"/>
    <property type="evidence" value="ECO:0007669"/>
    <property type="project" value="InterPro"/>
</dbReference>
<dbReference type="Gene3D" id="3.10.450.220">
    <property type="match status" value="1"/>
</dbReference>
<gene>
    <name evidence="8" type="ORF">PPERSA_03287</name>
</gene>
<dbReference type="OMA" id="LISMGTC"/>
<evidence type="ECO:0000259" key="7">
    <source>
        <dbReference type="SMART" id="SM00359"/>
    </source>
</evidence>
<dbReference type="OrthoDB" id="27490at2759"/>
<dbReference type="InterPro" id="IPR005155">
    <property type="entry name" value="UPF0113_PUA"/>
</dbReference>
<accession>A0A0V0Q867</accession>
<evidence type="ECO:0000256" key="1">
    <source>
        <dbReference type="ARBA" id="ARBA00004604"/>
    </source>
</evidence>
<evidence type="ECO:0000256" key="4">
    <source>
        <dbReference type="ARBA" id="ARBA00022884"/>
    </source>
</evidence>
<proteinExistence type="inferred from homology"/>
<dbReference type="GO" id="GO:0003723">
    <property type="term" value="F:RNA binding"/>
    <property type="evidence" value="ECO:0007669"/>
    <property type="project" value="UniProtKB-KW"/>
</dbReference>
<dbReference type="PROSITE" id="PS50890">
    <property type="entry name" value="PUA"/>
    <property type="match status" value="1"/>
</dbReference>
<reference evidence="8 9" key="1">
    <citation type="journal article" date="2015" name="Sci. Rep.">
        <title>Genome of the facultative scuticociliatosis pathogen Pseudocohnilembus persalinus provides insight into its virulence through horizontal gene transfer.</title>
        <authorList>
            <person name="Xiong J."/>
            <person name="Wang G."/>
            <person name="Cheng J."/>
            <person name="Tian M."/>
            <person name="Pan X."/>
            <person name="Warren A."/>
            <person name="Jiang C."/>
            <person name="Yuan D."/>
            <person name="Miao W."/>
        </authorList>
    </citation>
    <scope>NUCLEOTIDE SEQUENCE [LARGE SCALE GENOMIC DNA]</scope>
    <source>
        <strain evidence="8">36N120E</strain>
    </source>
</reference>
<dbReference type="InParanoid" id="A0A0V0Q867"/>
<comment type="caution">
    <text evidence="8">The sequence shown here is derived from an EMBL/GenBank/DDBJ whole genome shotgun (WGS) entry which is preliminary data.</text>
</comment>
<evidence type="ECO:0000256" key="6">
    <source>
        <dbReference type="PIRNR" id="PIRNR017190"/>
    </source>
</evidence>
<evidence type="ECO:0000313" key="8">
    <source>
        <dbReference type="EMBL" id="KRW98456.1"/>
    </source>
</evidence>
<sequence>MRQLTDDETKVLFLKLSDYLGENVKFLIERTDEPHVFRLIGDRVYYMSEKLMKLSTNVARDCLLHCGSCFGKFTKAGKFKLHVTSLDHLARFAKNKVWLKPQGEQAFVYGNHVIKAHIGRMTDNILQFQGVVVYSMNDTPLGFGIASRGTLQTKDIEHTAIVVINQCDVGEYLRIEGE</sequence>
<dbReference type="InterPro" id="IPR002478">
    <property type="entry name" value="PUA"/>
</dbReference>